<dbReference type="CDD" id="cd11537">
    <property type="entry name" value="NTP-PPase_RS21-C6_like"/>
    <property type="match status" value="1"/>
</dbReference>
<reference evidence="1" key="1">
    <citation type="journal article" date="2021" name="PeerJ">
        <title>Extensive microbial diversity within the chicken gut microbiome revealed by metagenomics and culture.</title>
        <authorList>
            <person name="Gilroy R."/>
            <person name="Ravi A."/>
            <person name="Getino M."/>
            <person name="Pursley I."/>
            <person name="Horton D.L."/>
            <person name="Alikhan N.F."/>
            <person name="Baker D."/>
            <person name="Gharbi K."/>
            <person name="Hall N."/>
            <person name="Watson M."/>
            <person name="Adriaenssens E.M."/>
            <person name="Foster-Nyarko E."/>
            <person name="Jarju S."/>
            <person name="Secka A."/>
            <person name="Antonio M."/>
            <person name="Oren A."/>
            <person name="Chaudhuri R.R."/>
            <person name="La Ragione R."/>
            <person name="Hildebrand F."/>
            <person name="Pallen M.J."/>
        </authorList>
    </citation>
    <scope>NUCLEOTIDE SEQUENCE</scope>
    <source>
        <strain evidence="1">CHK192-9172</strain>
    </source>
</reference>
<dbReference type="PANTHER" id="PTHR46523">
    <property type="entry name" value="DCTP PYROPHOSPHATASE 1"/>
    <property type="match status" value="1"/>
</dbReference>
<gene>
    <name evidence="1" type="ORF">IAA08_09580</name>
</gene>
<dbReference type="Proteomes" id="UP000824024">
    <property type="component" value="Unassembled WGS sequence"/>
</dbReference>
<dbReference type="PANTHER" id="PTHR46523:SF1">
    <property type="entry name" value="DCTP PYROPHOSPHATASE 1"/>
    <property type="match status" value="1"/>
</dbReference>
<name>A0A9D2IGH2_9FIRM</name>
<comment type="caution">
    <text evidence="1">The sequence shown here is derived from an EMBL/GenBank/DDBJ whole genome shotgun (WGS) entry which is preliminary data.</text>
</comment>
<dbReference type="EMBL" id="DXCH01000264">
    <property type="protein sequence ID" value="HIZ08172.1"/>
    <property type="molecule type" value="Genomic_DNA"/>
</dbReference>
<protein>
    <submittedName>
        <fullName evidence="1">Nucleotide pyrophosphohydrolase</fullName>
    </submittedName>
</protein>
<accession>A0A9D2IGH2</accession>
<organism evidence="1 2">
    <name type="scientific">Candidatus Eubacterium avistercoris</name>
    <dbReference type="NCBI Taxonomy" id="2838567"/>
    <lineage>
        <taxon>Bacteria</taxon>
        <taxon>Bacillati</taxon>
        <taxon>Bacillota</taxon>
        <taxon>Clostridia</taxon>
        <taxon>Eubacteriales</taxon>
        <taxon>Eubacteriaceae</taxon>
        <taxon>Eubacterium</taxon>
    </lineage>
</organism>
<dbReference type="InterPro" id="IPR052555">
    <property type="entry name" value="dCTP_Pyrophosphatase"/>
</dbReference>
<dbReference type="PIRSF" id="PIRSF029826">
    <property type="entry name" value="UCP029826_pph"/>
    <property type="match status" value="1"/>
</dbReference>
<evidence type="ECO:0000313" key="2">
    <source>
        <dbReference type="Proteomes" id="UP000824024"/>
    </source>
</evidence>
<dbReference type="AlphaFoldDB" id="A0A9D2IGH2"/>
<proteinExistence type="predicted"/>
<dbReference type="Gene3D" id="1.10.287.1080">
    <property type="entry name" value="MazG-like"/>
    <property type="match status" value="1"/>
</dbReference>
<reference evidence="1" key="2">
    <citation type="submission" date="2021-04" db="EMBL/GenBank/DDBJ databases">
        <authorList>
            <person name="Gilroy R."/>
        </authorList>
    </citation>
    <scope>NUCLEOTIDE SEQUENCE</scope>
    <source>
        <strain evidence="1">CHK192-9172</strain>
    </source>
</reference>
<evidence type="ECO:0000313" key="1">
    <source>
        <dbReference type="EMBL" id="HIZ08172.1"/>
    </source>
</evidence>
<dbReference type="InterPro" id="IPR025984">
    <property type="entry name" value="DCTPP"/>
</dbReference>
<dbReference type="GO" id="GO:0009143">
    <property type="term" value="P:nucleoside triphosphate catabolic process"/>
    <property type="evidence" value="ECO:0007669"/>
    <property type="project" value="InterPro"/>
</dbReference>
<dbReference type="GO" id="GO:0047429">
    <property type="term" value="F:nucleoside triphosphate diphosphatase activity"/>
    <property type="evidence" value="ECO:0007669"/>
    <property type="project" value="InterPro"/>
</dbReference>
<sequence length="118" mass="13791">MTQETIDQVLKFRDERNWKQFHNPKDLAISICLEAADLLEVFQWSGMDVACSEKTDKIREELADVLNYCILMADACGLDMDEIIREKVKKNAKKYPVEKAYGNKEKYTELKAHSKTEW</sequence>
<dbReference type="SUPFAM" id="SSF101386">
    <property type="entry name" value="all-alpha NTP pyrophosphatases"/>
    <property type="match status" value="1"/>
</dbReference>
<dbReference type="Pfam" id="PF12643">
    <property type="entry name" value="MazG-like"/>
    <property type="match status" value="1"/>
</dbReference>